<sequence>MSTAAVAFGECTSRCVCVGRRLPPRALKADDLCDIRFNSKDDDIAPVITSNWRHPSASRPLYIIAPPATNISGPNIYYYYYALVPAFADAGVMPDRGVCARGGLQRRGAVSDVLMCVTAAPAAPAPA</sequence>
<evidence type="ECO:0000313" key="2">
    <source>
        <dbReference type="Proteomes" id="UP000299102"/>
    </source>
</evidence>
<name>A0A4C1W307_EUMVA</name>
<dbReference type="Proteomes" id="UP000299102">
    <property type="component" value="Unassembled WGS sequence"/>
</dbReference>
<reference evidence="1 2" key="1">
    <citation type="journal article" date="2019" name="Commun. Biol.">
        <title>The bagworm genome reveals a unique fibroin gene that provides high tensile strength.</title>
        <authorList>
            <person name="Kono N."/>
            <person name="Nakamura H."/>
            <person name="Ohtoshi R."/>
            <person name="Tomita M."/>
            <person name="Numata K."/>
            <person name="Arakawa K."/>
        </authorList>
    </citation>
    <scope>NUCLEOTIDE SEQUENCE [LARGE SCALE GENOMIC DNA]</scope>
</reference>
<comment type="caution">
    <text evidence="1">The sequence shown here is derived from an EMBL/GenBank/DDBJ whole genome shotgun (WGS) entry which is preliminary data.</text>
</comment>
<dbReference type="EMBL" id="BGZK01000453">
    <property type="protein sequence ID" value="GBP44497.1"/>
    <property type="molecule type" value="Genomic_DNA"/>
</dbReference>
<dbReference type="AlphaFoldDB" id="A0A4C1W307"/>
<gene>
    <name evidence="1" type="ORF">EVAR_39508_1</name>
</gene>
<keyword evidence="2" id="KW-1185">Reference proteome</keyword>
<protein>
    <submittedName>
        <fullName evidence="1">Uncharacterized protein</fullName>
    </submittedName>
</protein>
<proteinExistence type="predicted"/>
<evidence type="ECO:0000313" key="1">
    <source>
        <dbReference type="EMBL" id="GBP44497.1"/>
    </source>
</evidence>
<organism evidence="1 2">
    <name type="scientific">Eumeta variegata</name>
    <name type="common">Bagworm moth</name>
    <name type="synonym">Eumeta japonica</name>
    <dbReference type="NCBI Taxonomy" id="151549"/>
    <lineage>
        <taxon>Eukaryota</taxon>
        <taxon>Metazoa</taxon>
        <taxon>Ecdysozoa</taxon>
        <taxon>Arthropoda</taxon>
        <taxon>Hexapoda</taxon>
        <taxon>Insecta</taxon>
        <taxon>Pterygota</taxon>
        <taxon>Neoptera</taxon>
        <taxon>Endopterygota</taxon>
        <taxon>Lepidoptera</taxon>
        <taxon>Glossata</taxon>
        <taxon>Ditrysia</taxon>
        <taxon>Tineoidea</taxon>
        <taxon>Psychidae</taxon>
        <taxon>Oiketicinae</taxon>
        <taxon>Eumeta</taxon>
    </lineage>
</organism>
<accession>A0A4C1W307</accession>